<name>A0A4Y7QCB1_9AGAM</name>
<gene>
    <name evidence="2" type="ORF">BD410DRAFT_90392</name>
</gene>
<dbReference type="VEuPathDB" id="FungiDB:BD410DRAFT_90392"/>
<evidence type="ECO:0000313" key="3">
    <source>
        <dbReference type="Proteomes" id="UP000294933"/>
    </source>
</evidence>
<reference evidence="2 3" key="1">
    <citation type="submission" date="2018-06" db="EMBL/GenBank/DDBJ databases">
        <title>A transcriptomic atlas of mushroom development highlights an independent origin of complex multicellularity.</title>
        <authorList>
            <consortium name="DOE Joint Genome Institute"/>
            <person name="Krizsan K."/>
            <person name="Almasi E."/>
            <person name="Merenyi Z."/>
            <person name="Sahu N."/>
            <person name="Viragh M."/>
            <person name="Koszo T."/>
            <person name="Mondo S."/>
            <person name="Kiss B."/>
            <person name="Balint B."/>
            <person name="Kues U."/>
            <person name="Barry K."/>
            <person name="Hegedus J.C."/>
            <person name="Henrissat B."/>
            <person name="Johnson J."/>
            <person name="Lipzen A."/>
            <person name="Ohm R."/>
            <person name="Nagy I."/>
            <person name="Pangilinan J."/>
            <person name="Yan J."/>
            <person name="Xiong Y."/>
            <person name="Grigoriev I.V."/>
            <person name="Hibbett D.S."/>
            <person name="Nagy L.G."/>
        </authorList>
    </citation>
    <scope>NUCLEOTIDE SEQUENCE [LARGE SCALE GENOMIC DNA]</scope>
    <source>
        <strain evidence="2 3">SZMC22713</strain>
    </source>
</reference>
<evidence type="ECO:0000256" key="1">
    <source>
        <dbReference type="SAM" id="Phobius"/>
    </source>
</evidence>
<keyword evidence="1" id="KW-0472">Membrane</keyword>
<keyword evidence="3" id="KW-1185">Reference proteome</keyword>
<organism evidence="2 3">
    <name type="scientific">Rickenella mellea</name>
    <dbReference type="NCBI Taxonomy" id="50990"/>
    <lineage>
        <taxon>Eukaryota</taxon>
        <taxon>Fungi</taxon>
        <taxon>Dikarya</taxon>
        <taxon>Basidiomycota</taxon>
        <taxon>Agaricomycotina</taxon>
        <taxon>Agaricomycetes</taxon>
        <taxon>Hymenochaetales</taxon>
        <taxon>Rickenellaceae</taxon>
        <taxon>Rickenella</taxon>
    </lineage>
</organism>
<dbReference type="Proteomes" id="UP000294933">
    <property type="component" value="Unassembled WGS sequence"/>
</dbReference>
<evidence type="ECO:0000313" key="2">
    <source>
        <dbReference type="EMBL" id="TDL24470.1"/>
    </source>
</evidence>
<accession>A0A4Y7QCB1</accession>
<protein>
    <submittedName>
        <fullName evidence="2">Uncharacterized protein</fullName>
    </submittedName>
</protein>
<sequence>MQMHGPAPSSFVLKIILKHPSYGTVGLSLSATPLYLLGTWRNILAMRPQSSAVDQLNGRSGVDFLHRGS</sequence>
<proteinExistence type="predicted"/>
<keyword evidence="1" id="KW-1133">Transmembrane helix</keyword>
<feature type="transmembrane region" description="Helical" evidence="1">
    <location>
        <begin position="20"/>
        <end position="38"/>
    </location>
</feature>
<dbReference type="AlphaFoldDB" id="A0A4Y7QCB1"/>
<dbReference type="EMBL" id="ML170166">
    <property type="protein sequence ID" value="TDL24470.1"/>
    <property type="molecule type" value="Genomic_DNA"/>
</dbReference>
<keyword evidence="1" id="KW-0812">Transmembrane</keyword>